<dbReference type="EMBL" id="AMGM01000091">
    <property type="protein sequence ID" value="EKB47791.1"/>
    <property type="molecule type" value="Genomic_DNA"/>
</dbReference>
<reference evidence="3 4" key="1">
    <citation type="journal article" date="2012" name="J. Bacteriol.">
        <title>Draft Genome Sequence of Cecembia lonarensis Strain LW9T, Isolated from Lonar Lake, a Haloalkaline Lake in India.</title>
        <authorList>
            <person name="Shivaji S."/>
            <person name="Ara S."/>
            <person name="Singh A."/>
            <person name="Pinnaka A.K."/>
        </authorList>
    </citation>
    <scope>NUCLEOTIDE SEQUENCE [LARGE SCALE GENOMIC DNA]</scope>
    <source>
        <strain evidence="3 4">LW9</strain>
    </source>
</reference>
<dbReference type="Pfam" id="PF18911">
    <property type="entry name" value="PKD_4"/>
    <property type="match status" value="1"/>
</dbReference>
<dbReference type="InterPro" id="IPR000601">
    <property type="entry name" value="PKD_dom"/>
</dbReference>
<dbReference type="Gene3D" id="2.60.40.10">
    <property type="entry name" value="Immunoglobulins"/>
    <property type="match status" value="4"/>
</dbReference>
<dbReference type="NCBIfam" id="TIGR04131">
    <property type="entry name" value="Bac_Flav_CTERM"/>
    <property type="match status" value="1"/>
</dbReference>
<sequence>MRNIYHQFFPLILSLLCWLSLANEAQAQLIVQDSFFSECRRSVEFRVSGGSAPYTYVWSFEGEVVQTNSNLSGSQSSVLTQAQAGNYQVTVTDNVGNTLVRNFSFFGVTNFNLEVFVEDIVVCEAETTALVTGDISGGLAPYTIRFYDLDGNIVNTINNFPGGPLNLNGIPAGQYLVEVEDANLCIELTEIEIPEIDPIELTPGTGVGTFPETCAENGGISFNATGFTGEVRFRIRRADGSYATGWIVAPGGVIEYNQLAAGNYVLEIIDLYRNETCPFELDFTIGNEILLEYTATTTQVTCFGETDGTITLRADRVFMGFAFPPANINVDIIRPNGTFAVNNASVAIGANSGQQTFTGFGPGTYTIRVRHGEGSYPQCEEEFQVSIGAPPSAINLSTSSTPISCFGDNDGTVTVVATGGWEGFAYLWSNGATSATANGLTPGNYSVTVTDAEGCTAVANVTVTGPPSALTGNINGLTELTCAGSNDGIAEVTNVSGGWGGYTYLWSNGETTPTAYNLPSGLNTVTIRDSGGCELVLSVNIGVPPAPAVTSIPESPTCFGGSDGSLRIQIADTSSTFAVTANGVTLVGNDVLFENLPAGTYFVNIAYDGGACQITHEAVITDPPQIIIDESNLNLQHVLCHGDGNGSITGLQISGGTGLLTYQWQVRSGGSFVDMPGQTGLDLFNLSGGTYRIVVRDANNCTVNRQFVINEPGPLSVSGPVVTNVGCFGENSGSVSFSISGGTAPYTYTLNGGTPVTTSESNVTIPGLGASNNNFIEVRDANNCQVPNLNFNITSLPEITVNSINVTPEVCAGQNNGSIGITFSGGSGSLGVQWFVAGNFSTVLSNSATLSNRGPGEYTARIFDLTNPNCFILQNVTIPPTPAIELQLAGPPTNVSCFGEETGAININVSGGTGGYTFLWTGPNGFTANTQNISDIPGGLYRVRVTDANGCFRELNNILVSQPPSGVEINVLNVIEPTCHDSENGRIEIQVAGGNPGYTFQWFRDEGMGVTIPVAGSSSTLSNIGSGDYIVRVTDANGCSNEELIAVASPDPIQINVLSVDDISCVGRNDGRIFIEVTGGTGIYFFNWDHGFVNQNPTNLSAGSYAVTVRDANGCEARIENIIVDEPELLEINLVNKVDPTCVFDDGSIEVSFTGGIPGLASSQWYNVQTGDLIAENTTTVTGLTPGFYRVEYSNGANCTVSRIIRLLGPPNPLRILASSQDATCPGGSGFVNLTATGGVPGYTFQIFLGGIWRDVNSTILSGLTEGDYDVRVTDSTGCEDYSTITISDPDPLFYNIEIEQDVSCFNGNDGIISFELFGNTTNINSVQWYRRTLPSGAVPINTSELDNLIAGTYYLELTYEGGCTLVSEDYVITQPPQVVISTSQVQPICADDFGSFQLTVNGGKPGKTIQVSSPNGTNIVYEGENTGVFNFNNLPAGNYTWSVEDPGCGITSGNFTVNDVVKPSFSFNSQDISCFGINDGILNIIDPIVASGRTFTVLINNVSQGNLTSFSNLAPGNYQVRILDNLGCLSDPVLVQILGPSRPLEIINFNKEDGECFGTPTGRISFEIEGGRPLYRAILTNTAGLNLELSNLDANTSYAFENLVAGDYTLNIIDRDGICVVSRNFEITQPDLIDVSYISPEISCEPNLTFISLTISGGEQPYVITWERFNYGTSTWELIPFNGLLLDNIGAGLYRYTVEDANSCGTVTEDILIAEPPTFELNYTMGEILCFGGNTIIEFSASLGSADNFSYFVNGNQIFGNQFTAVAGTYAAYAVNNATGCQSDPILIRVNQPAAPLTLQQFSSQNLSCYEAGDGRISFTLVGGTAPYTINFQGNTYTGNEGEEIIFNNLEADINYSFTAQDANGCPVLIPSRTLSQPNPIQVNVTQTNVNCAGRLGSINLQVTGGTLPYDITWEYSPDGNNFTPDPSLTNVTQLRNLSGGVYKYIIQDQGCGPVEGIVDINNPRPIQVIPEVIDVACYGENTGAINLNITGGTGTYSVQWSNGMIGSSISGLRAGVYTVFIVDENSCVISRTYTVSEPDAPLQAEADFATFYCSFDDEISLDINVTGGTAPYTFAWSNGVTTQNLVGIEPGSYTVTITDALGCQLVETYEIPPRVLPFEIEISGNQVLCAPGERADITATIQGGTGPYTYLWSNGATTPTISNLGPGIYTLIVTDANGCRASETVEILPAPNWRINLESINPVSCFGGNDGSIQISLVGAREPVSVRWSHGLEDQLFAGNLTAGTYSVTVEDAFGCFITSSFNIREPEILTLNEIVEDSQCAGNNNGSITLNINGGSAPYTFRWSHGPNSRNLRNLAPGEYSVLVTDRNGCSTGATYRISEPEPLEIISDQSEDLLCFGDRTGFINANIEGGIQPYAFTWEDEPENQSLYRSDLGAGTYKLSVRDDNGCQIERTFIIHEPERLVANLYTTFDVDCENKELVGVAWVEITGGTGAYNIIWNNGDIDRTETNFYEDGELSVMVYDENGCFAEALEMIIMPLAFTDADFTYTILSIGTEGEILVNDPVQFEDRTLGNVIAWEWDFGDGNKSNEQNPRHTYTRPGIFTITLMTFDELGCVSKASIEIEIVASYRIMVPNAFTPNGDGLNDTFIPKMRGIDEFEMHIFNKWGELIYSTYHREDEGWDGTLNGVLSPNGNYVYKIVYKAMDGHRGSQTGVFTLVH</sequence>
<name>K1KZ94_CECL9</name>
<comment type="caution">
    <text evidence="3">The sequence shown here is derived from an EMBL/GenBank/DDBJ whole genome shotgun (WGS) entry which is preliminary data.</text>
</comment>
<feature type="chain" id="PRO_5003850463" description="PKD domain-containing protein" evidence="1">
    <location>
        <begin position="28"/>
        <end position="2681"/>
    </location>
</feature>
<evidence type="ECO:0000313" key="4">
    <source>
        <dbReference type="Proteomes" id="UP000004478"/>
    </source>
</evidence>
<dbReference type="Proteomes" id="UP000004478">
    <property type="component" value="Unassembled WGS sequence"/>
</dbReference>
<dbReference type="SUPFAM" id="SSF49299">
    <property type="entry name" value="PKD domain"/>
    <property type="match status" value="1"/>
</dbReference>
<organism evidence="3 4">
    <name type="scientific">Cecembia lonarensis (strain CCUG 58316 / KCTC 22772 / LW9)</name>
    <dbReference type="NCBI Taxonomy" id="1225176"/>
    <lineage>
        <taxon>Bacteria</taxon>
        <taxon>Pseudomonadati</taxon>
        <taxon>Bacteroidota</taxon>
        <taxon>Cytophagia</taxon>
        <taxon>Cytophagales</taxon>
        <taxon>Cyclobacteriaceae</taxon>
        <taxon>Cecembia</taxon>
    </lineage>
</organism>
<dbReference type="SMART" id="SM00089">
    <property type="entry name" value="PKD"/>
    <property type="match status" value="2"/>
</dbReference>
<evidence type="ECO:0000313" key="3">
    <source>
        <dbReference type="EMBL" id="EKB47791.1"/>
    </source>
</evidence>
<dbReference type="OrthoDB" id="7794186at2"/>
<protein>
    <recommendedName>
        <fullName evidence="2">PKD domain-containing protein</fullName>
    </recommendedName>
</protein>
<proteinExistence type="predicted"/>
<dbReference type="Pfam" id="PF13585">
    <property type="entry name" value="CHU_C"/>
    <property type="match status" value="1"/>
</dbReference>
<dbReference type="InterPro" id="IPR025667">
    <property type="entry name" value="SprB_repeat"/>
</dbReference>
<keyword evidence="1" id="KW-0732">Signal</keyword>
<dbReference type="Gene3D" id="2.60.40.740">
    <property type="match status" value="5"/>
</dbReference>
<dbReference type="PATRIC" id="fig|1225176.3.peg.3828"/>
<dbReference type="Pfam" id="PF13573">
    <property type="entry name" value="SprB"/>
    <property type="match status" value="16"/>
</dbReference>
<dbReference type="CDD" id="cd00146">
    <property type="entry name" value="PKD"/>
    <property type="match status" value="1"/>
</dbReference>
<dbReference type="InterPro" id="IPR013783">
    <property type="entry name" value="Ig-like_fold"/>
</dbReference>
<gene>
    <name evidence="3" type="ORF">B879_03605</name>
</gene>
<evidence type="ECO:0000259" key="2">
    <source>
        <dbReference type="PROSITE" id="PS50093"/>
    </source>
</evidence>
<keyword evidence="4" id="KW-1185">Reference proteome</keyword>
<accession>K1KZ94</accession>
<dbReference type="InterPro" id="IPR035986">
    <property type="entry name" value="PKD_dom_sf"/>
</dbReference>
<feature type="signal peptide" evidence="1">
    <location>
        <begin position="1"/>
        <end position="27"/>
    </location>
</feature>
<feature type="domain" description="PKD" evidence="2">
    <location>
        <begin position="2510"/>
        <end position="2594"/>
    </location>
</feature>
<dbReference type="PROSITE" id="PS50093">
    <property type="entry name" value="PKD"/>
    <property type="match status" value="1"/>
</dbReference>
<evidence type="ECO:0000256" key="1">
    <source>
        <dbReference type="SAM" id="SignalP"/>
    </source>
</evidence>
<dbReference type="InterPro" id="IPR022409">
    <property type="entry name" value="PKD/Chitinase_dom"/>
</dbReference>
<dbReference type="InterPro" id="IPR026341">
    <property type="entry name" value="T9SS_type_B"/>
</dbReference>
<dbReference type="RefSeq" id="WP_009186621.1">
    <property type="nucleotide sequence ID" value="NZ_AMGM01000091.1"/>
</dbReference>